<name>A0A931MH01_9BURK</name>
<dbReference type="InterPro" id="IPR006143">
    <property type="entry name" value="RND_pump_MFP"/>
</dbReference>
<proteinExistence type="inferred from homology"/>
<evidence type="ECO:0000256" key="3">
    <source>
        <dbReference type="ARBA" id="ARBA00023054"/>
    </source>
</evidence>
<evidence type="ECO:0000259" key="6">
    <source>
        <dbReference type="Pfam" id="PF25989"/>
    </source>
</evidence>
<comment type="similarity">
    <text evidence="2">Belongs to the membrane fusion protein (MFP) (TC 8.A.1) family.</text>
</comment>
<dbReference type="Pfam" id="PF25989">
    <property type="entry name" value="YknX_C"/>
    <property type="match status" value="1"/>
</dbReference>
<dbReference type="Gene3D" id="1.10.287.470">
    <property type="entry name" value="Helix hairpin bin"/>
    <property type="match status" value="1"/>
</dbReference>
<evidence type="ECO:0000313" key="7">
    <source>
        <dbReference type="EMBL" id="MBG9388636.1"/>
    </source>
</evidence>
<dbReference type="AlphaFoldDB" id="A0A931MH01"/>
<dbReference type="Gene3D" id="2.40.50.100">
    <property type="match status" value="1"/>
</dbReference>
<dbReference type="InterPro" id="IPR058647">
    <property type="entry name" value="BSH_CzcB-like"/>
</dbReference>
<dbReference type="Pfam" id="PF25973">
    <property type="entry name" value="BSH_CzcB"/>
    <property type="match status" value="1"/>
</dbReference>
<organism evidence="7 8">
    <name type="scientific">Caenimonas aquaedulcis</name>
    <dbReference type="NCBI Taxonomy" id="2793270"/>
    <lineage>
        <taxon>Bacteria</taxon>
        <taxon>Pseudomonadati</taxon>
        <taxon>Pseudomonadota</taxon>
        <taxon>Betaproteobacteria</taxon>
        <taxon>Burkholderiales</taxon>
        <taxon>Comamonadaceae</taxon>
        <taxon>Caenimonas</taxon>
    </lineage>
</organism>
<dbReference type="RefSeq" id="WP_196986487.1">
    <property type="nucleotide sequence ID" value="NZ_JADWYS010000001.1"/>
</dbReference>
<keyword evidence="4" id="KW-0472">Membrane</keyword>
<evidence type="ECO:0000256" key="2">
    <source>
        <dbReference type="ARBA" id="ARBA00009477"/>
    </source>
</evidence>
<dbReference type="NCBIfam" id="TIGR01730">
    <property type="entry name" value="RND_mfp"/>
    <property type="match status" value="1"/>
</dbReference>
<feature type="domain" description="YknX-like C-terminal permuted SH3-like" evidence="6">
    <location>
        <begin position="353"/>
        <end position="418"/>
    </location>
</feature>
<keyword evidence="4" id="KW-1133">Transmembrane helix</keyword>
<evidence type="ECO:0000256" key="1">
    <source>
        <dbReference type="ARBA" id="ARBA00004196"/>
    </source>
</evidence>
<reference evidence="7" key="1">
    <citation type="submission" date="2020-11" db="EMBL/GenBank/DDBJ databases">
        <title>Bacterial whole genome sequence for Caenimonas sp. DR4.4.</title>
        <authorList>
            <person name="Le V."/>
            <person name="Ko S.-R."/>
            <person name="Ahn C.-Y."/>
            <person name="Oh H.-M."/>
        </authorList>
    </citation>
    <scope>NUCLEOTIDE SEQUENCE</scope>
    <source>
        <strain evidence="7">DR4.4</strain>
    </source>
</reference>
<dbReference type="GO" id="GO:0022857">
    <property type="term" value="F:transmembrane transporter activity"/>
    <property type="evidence" value="ECO:0007669"/>
    <property type="project" value="InterPro"/>
</dbReference>
<comment type="caution">
    <text evidence="7">The sequence shown here is derived from an EMBL/GenBank/DDBJ whole genome shotgun (WGS) entry which is preliminary data.</text>
</comment>
<accession>A0A931MH01</accession>
<protein>
    <submittedName>
        <fullName evidence="7">Efflux RND transporter periplasmic adaptor subunit</fullName>
    </submittedName>
</protein>
<dbReference type="Proteomes" id="UP000651050">
    <property type="component" value="Unassembled WGS sequence"/>
</dbReference>
<dbReference type="Gene3D" id="2.40.30.170">
    <property type="match status" value="1"/>
</dbReference>
<comment type="subcellular location">
    <subcellularLocation>
        <location evidence="1">Cell envelope</location>
    </subcellularLocation>
</comment>
<keyword evidence="4" id="KW-0812">Transmembrane</keyword>
<keyword evidence="3" id="KW-0175">Coiled coil</keyword>
<sequence length="422" mass="45043">MIRDTSAQDTALAPDTRRRKLRLAIGAGAALLAAGIAATLLSGWHAGTQSVNAQRLRIAPVTRGTLVRDAAVNGRVVAAVSPTLYATAASTVTLKVNAGDTVKKGDVLAVLESPDLAGALKREQSSFEELQAEVLRQQLIARKAKLIARRDADQAEIERIAAQRAYERVEAAGIEGVIAKNDFQKAQDTLKSAQIRSKHASEAALLENDDVDLQLKTRLSQLQRQKIALDLARQRVDELTLRSPMDGFIGSLAVANRAVVAANAPLMTLVDLTRLEVELEIPETYVADLGIGMNVEITAGEIKATGKLSALSPEVVRNQVLARVRFSGAQPQGLRQSQRVQARLLIDEKANVLMLPRGPFVEAQGGHYVYVVEDGVARRRPVTLGAMSVAAVEVAGGLKAGEQVVISGTEAFDNAEAVSINP</sequence>
<dbReference type="PANTHER" id="PTHR32347">
    <property type="entry name" value="EFFLUX SYSTEM COMPONENT YKNX-RELATED"/>
    <property type="match status" value="1"/>
</dbReference>
<dbReference type="Gene3D" id="2.40.420.20">
    <property type="match status" value="1"/>
</dbReference>
<dbReference type="InterPro" id="IPR058637">
    <property type="entry name" value="YknX-like_C"/>
</dbReference>
<dbReference type="SUPFAM" id="SSF111369">
    <property type="entry name" value="HlyD-like secretion proteins"/>
    <property type="match status" value="1"/>
</dbReference>
<evidence type="ECO:0000313" key="8">
    <source>
        <dbReference type="Proteomes" id="UP000651050"/>
    </source>
</evidence>
<dbReference type="PANTHER" id="PTHR32347:SF14">
    <property type="entry name" value="EFFLUX SYSTEM COMPONENT YKNX-RELATED"/>
    <property type="match status" value="1"/>
</dbReference>
<dbReference type="GO" id="GO:0030313">
    <property type="term" value="C:cell envelope"/>
    <property type="evidence" value="ECO:0007669"/>
    <property type="project" value="UniProtKB-SubCell"/>
</dbReference>
<dbReference type="InterPro" id="IPR050465">
    <property type="entry name" value="UPF0194_transport"/>
</dbReference>
<dbReference type="EMBL" id="JADWYS010000001">
    <property type="protein sequence ID" value="MBG9388636.1"/>
    <property type="molecule type" value="Genomic_DNA"/>
</dbReference>
<keyword evidence="8" id="KW-1185">Reference proteome</keyword>
<feature type="transmembrane region" description="Helical" evidence="4">
    <location>
        <begin position="21"/>
        <end position="44"/>
    </location>
</feature>
<dbReference type="GO" id="GO:0016020">
    <property type="term" value="C:membrane"/>
    <property type="evidence" value="ECO:0007669"/>
    <property type="project" value="InterPro"/>
</dbReference>
<evidence type="ECO:0000259" key="5">
    <source>
        <dbReference type="Pfam" id="PF25973"/>
    </source>
</evidence>
<evidence type="ECO:0000256" key="4">
    <source>
        <dbReference type="SAM" id="Phobius"/>
    </source>
</evidence>
<feature type="domain" description="CzcB-like barrel-sandwich hybrid" evidence="5">
    <location>
        <begin position="91"/>
        <end position="271"/>
    </location>
</feature>
<gene>
    <name evidence="7" type="ORF">I5803_11445</name>
</gene>